<protein>
    <submittedName>
        <fullName evidence="2">Uncharacterized protein</fullName>
    </submittedName>
</protein>
<reference evidence="3" key="1">
    <citation type="submission" date="2013-06" db="EMBL/GenBank/DDBJ databases">
        <title>Complete Genome Sequence of Hyperthermophilic Palaeococcus pacificus DY20341T, Isolated from a Deep-Sea Hydrothermal Sediments.</title>
        <authorList>
            <person name="Zeng X."/>
            <person name="Shao Z."/>
        </authorList>
    </citation>
    <scope>NUCLEOTIDE SEQUENCE [LARGE SCALE GENOMIC DNA]</scope>
    <source>
        <strain evidence="3">DY20341</strain>
    </source>
</reference>
<dbReference type="EMBL" id="CP006019">
    <property type="protein sequence ID" value="AIF69730.1"/>
    <property type="molecule type" value="Genomic_DNA"/>
</dbReference>
<keyword evidence="1" id="KW-0812">Transmembrane</keyword>
<dbReference type="STRING" id="1343739.PAP_06675"/>
<sequence length="537" mass="60769">MVLLIAFSPLVSAKTLVVSSYQDETIARYLASYLNATVVLIPWGSRDVQYLEEIKSQNPDKLIIVGGIYAVPKDFEFGSFERYGGKDRLETAKIVLEYFFNFSSPSNIVVYPSKEAVWEYIKEGGEWEIVEGNSSVALRWSKLIQNELHKYSGKEKRLVLVGNVQNNALLNETWSEIGELPEVYTLYPSIVLMNGTLFITGSDENLPLIERFFEENKDVGGEDILKFSLLLLVLVLAFFVALDDRRFYLAALILTAVWVLYSIEAFVLAWDSLFVYFDGALSLSYLGHYETIIGGRGFPGLSYLFLAFFRVFSPTVESVILYQIFMLFLLLSSLFLFFKNKELAFISYLLILTIPLFRQYTYTISTELTFLTFLLLSLAFLRYKTAKSTILASASASLGALVRFQALILPLISLALFRDVYGILFILASLSFYFGLTFVTHRGFWGYISEASSKGITSSLVVSNAQFYLPKLLLNGFVPIVLLIWHFAKGKRGLTPVLSLAIFYALAPLVWVAQDERYLLPTLFLLALAAFEKLDEE</sequence>
<dbReference type="KEGG" id="ppac:PAP_06675"/>
<keyword evidence="3" id="KW-1185">Reference proteome</keyword>
<reference evidence="2 3" key="2">
    <citation type="journal article" date="2015" name="Genome Announc.">
        <title>Complete Genome Sequence of Hyperthermophilic Piezophilic Archaeon Palaeococcus pacificus DY20341T, Isolated from Deep-Sea Hydrothermal Sediments.</title>
        <authorList>
            <person name="Zeng X."/>
            <person name="Jebbar M."/>
            <person name="Shao Z."/>
        </authorList>
    </citation>
    <scope>NUCLEOTIDE SEQUENCE [LARGE SCALE GENOMIC DNA]</scope>
    <source>
        <strain evidence="2 3">DY20341</strain>
    </source>
</reference>
<dbReference type="HOGENOM" id="CLU_506825_0_0_2"/>
<feature type="transmembrane region" description="Helical" evidence="1">
    <location>
        <begin position="424"/>
        <end position="448"/>
    </location>
</feature>
<dbReference type="eggNOG" id="arCOG05847">
    <property type="taxonomic scope" value="Archaea"/>
</dbReference>
<feature type="transmembrane region" description="Helical" evidence="1">
    <location>
        <begin position="249"/>
        <end position="273"/>
    </location>
</feature>
<dbReference type="AlphaFoldDB" id="A0A075LSK7"/>
<accession>A0A075LSK7</accession>
<feature type="transmembrane region" description="Helical" evidence="1">
    <location>
        <begin position="494"/>
        <end position="512"/>
    </location>
</feature>
<feature type="transmembrane region" description="Helical" evidence="1">
    <location>
        <begin position="368"/>
        <end position="384"/>
    </location>
</feature>
<organism evidence="2 3">
    <name type="scientific">Palaeococcus pacificus DY20341</name>
    <dbReference type="NCBI Taxonomy" id="1343739"/>
    <lineage>
        <taxon>Archaea</taxon>
        <taxon>Methanobacteriati</taxon>
        <taxon>Methanobacteriota</taxon>
        <taxon>Thermococci</taxon>
        <taxon>Thermococcales</taxon>
        <taxon>Thermococcaceae</taxon>
        <taxon>Palaeococcus</taxon>
    </lineage>
</organism>
<name>A0A075LSK7_9EURY</name>
<feature type="transmembrane region" description="Helical" evidence="1">
    <location>
        <begin position="468"/>
        <end position="487"/>
    </location>
</feature>
<feature type="transmembrane region" description="Helical" evidence="1">
    <location>
        <begin position="293"/>
        <end position="312"/>
    </location>
</feature>
<evidence type="ECO:0000313" key="2">
    <source>
        <dbReference type="EMBL" id="AIF69730.1"/>
    </source>
</evidence>
<evidence type="ECO:0000256" key="1">
    <source>
        <dbReference type="SAM" id="Phobius"/>
    </source>
</evidence>
<keyword evidence="1" id="KW-0472">Membrane</keyword>
<dbReference type="eggNOG" id="arCOG00388">
    <property type="taxonomic scope" value="Archaea"/>
</dbReference>
<gene>
    <name evidence="2" type="ORF">PAP_06675</name>
</gene>
<dbReference type="Gene3D" id="3.40.50.12090">
    <property type="match status" value="1"/>
</dbReference>
<keyword evidence="1" id="KW-1133">Transmembrane helix</keyword>
<feature type="transmembrane region" description="Helical" evidence="1">
    <location>
        <begin position="319"/>
        <end position="338"/>
    </location>
</feature>
<proteinExistence type="predicted"/>
<evidence type="ECO:0000313" key="3">
    <source>
        <dbReference type="Proteomes" id="UP000027981"/>
    </source>
</evidence>
<feature type="transmembrane region" description="Helical" evidence="1">
    <location>
        <begin position="224"/>
        <end position="242"/>
    </location>
</feature>
<dbReference type="Proteomes" id="UP000027981">
    <property type="component" value="Chromosome"/>
</dbReference>